<dbReference type="PRINTS" id="PR00455">
    <property type="entry name" value="HTHTETR"/>
</dbReference>
<name>A0A370IA83_9NOCA</name>
<dbReference type="InterPro" id="IPR001647">
    <property type="entry name" value="HTH_TetR"/>
</dbReference>
<keyword evidence="2 4" id="KW-0238">DNA-binding</keyword>
<keyword evidence="3" id="KW-0804">Transcription</keyword>
<dbReference type="RefSeq" id="WP_068008353.1">
    <property type="nucleotide sequence ID" value="NZ_QQBC01000002.1"/>
</dbReference>
<proteinExistence type="predicted"/>
<dbReference type="SUPFAM" id="SSF46689">
    <property type="entry name" value="Homeodomain-like"/>
    <property type="match status" value="1"/>
</dbReference>
<comment type="caution">
    <text evidence="7">The sequence shown here is derived from an EMBL/GenBank/DDBJ whole genome shotgun (WGS) entry which is preliminary data.</text>
</comment>
<keyword evidence="1" id="KW-0805">Transcription regulation</keyword>
<dbReference type="InterPro" id="IPR050109">
    <property type="entry name" value="HTH-type_TetR-like_transc_reg"/>
</dbReference>
<feature type="domain" description="HTH tetR-type" evidence="6">
    <location>
        <begin position="27"/>
        <end position="87"/>
    </location>
</feature>
<evidence type="ECO:0000256" key="4">
    <source>
        <dbReference type="PROSITE-ProRule" id="PRU00335"/>
    </source>
</evidence>
<keyword evidence="8" id="KW-1185">Reference proteome</keyword>
<dbReference type="PROSITE" id="PS50977">
    <property type="entry name" value="HTH_TETR_2"/>
    <property type="match status" value="1"/>
</dbReference>
<protein>
    <submittedName>
        <fullName evidence="7">TetR family transcriptional regulator</fullName>
    </submittedName>
</protein>
<evidence type="ECO:0000313" key="7">
    <source>
        <dbReference type="EMBL" id="RDI67646.1"/>
    </source>
</evidence>
<dbReference type="STRING" id="1210086.GCA_001613105_07538"/>
<dbReference type="InterPro" id="IPR009057">
    <property type="entry name" value="Homeodomain-like_sf"/>
</dbReference>
<dbReference type="Pfam" id="PF00440">
    <property type="entry name" value="TetR_N"/>
    <property type="match status" value="1"/>
</dbReference>
<evidence type="ECO:0000256" key="5">
    <source>
        <dbReference type="SAM" id="MobiDB-lite"/>
    </source>
</evidence>
<dbReference type="EMBL" id="QQBC01000002">
    <property type="protein sequence ID" value="RDI67646.1"/>
    <property type="molecule type" value="Genomic_DNA"/>
</dbReference>
<evidence type="ECO:0000256" key="1">
    <source>
        <dbReference type="ARBA" id="ARBA00023015"/>
    </source>
</evidence>
<gene>
    <name evidence="7" type="ORF">DFR76_10243</name>
</gene>
<evidence type="ECO:0000256" key="3">
    <source>
        <dbReference type="ARBA" id="ARBA00023163"/>
    </source>
</evidence>
<dbReference type="AlphaFoldDB" id="A0A370IA83"/>
<evidence type="ECO:0000313" key="8">
    <source>
        <dbReference type="Proteomes" id="UP000254869"/>
    </source>
</evidence>
<feature type="region of interest" description="Disordered" evidence="5">
    <location>
        <begin position="1"/>
        <end position="26"/>
    </location>
</feature>
<evidence type="ECO:0000259" key="6">
    <source>
        <dbReference type="PROSITE" id="PS50977"/>
    </source>
</evidence>
<feature type="DNA-binding region" description="H-T-H motif" evidence="4">
    <location>
        <begin position="50"/>
        <end position="69"/>
    </location>
</feature>
<accession>A0A370IA83</accession>
<dbReference type="GO" id="GO:0000976">
    <property type="term" value="F:transcription cis-regulatory region binding"/>
    <property type="evidence" value="ECO:0007669"/>
    <property type="project" value="TreeGrafter"/>
</dbReference>
<dbReference type="Gene3D" id="1.10.357.10">
    <property type="entry name" value="Tetracycline Repressor, domain 2"/>
    <property type="match status" value="1"/>
</dbReference>
<organism evidence="7 8">
    <name type="scientific">Nocardia pseudobrasiliensis</name>
    <dbReference type="NCBI Taxonomy" id="45979"/>
    <lineage>
        <taxon>Bacteria</taxon>
        <taxon>Bacillati</taxon>
        <taxon>Actinomycetota</taxon>
        <taxon>Actinomycetes</taxon>
        <taxon>Mycobacteriales</taxon>
        <taxon>Nocardiaceae</taxon>
        <taxon>Nocardia</taxon>
    </lineage>
</organism>
<evidence type="ECO:0000256" key="2">
    <source>
        <dbReference type="ARBA" id="ARBA00023125"/>
    </source>
</evidence>
<reference evidence="7 8" key="1">
    <citation type="submission" date="2018-07" db="EMBL/GenBank/DDBJ databases">
        <title>Genomic Encyclopedia of Type Strains, Phase IV (KMG-IV): sequencing the most valuable type-strain genomes for metagenomic binning, comparative biology and taxonomic classification.</title>
        <authorList>
            <person name="Goeker M."/>
        </authorList>
    </citation>
    <scope>NUCLEOTIDE SEQUENCE [LARGE SCALE GENOMIC DNA]</scope>
    <source>
        <strain evidence="7 8">DSM 44290</strain>
    </source>
</reference>
<dbReference type="PANTHER" id="PTHR30055:SF234">
    <property type="entry name" value="HTH-TYPE TRANSCRIPTIONAL REGULATOR BETI"/>
    <property type="match status" value="1"/>
</dbReference>
<dbReference type="GO" id="GO:0003700">
    <property type="term" value="F:DNA-binding transcription factor activity"/>
    <property type="evidence" value="ECO:0007669"/>
    <property type="project" value="TreeGrafter"/>
</dbReference>
<dbReference type="PANTHER" id="PTHR30055">
    <property type="entry name" value="HTH-TYPE TRANSCRIPTIONAL REGULATOR RUTR"/>
    <property type="match status" value="1"/>
</dbReference>
<dbReference type="Proteomes" id="UP000254869">
    <property type="component" value="Unassembled WGS sequence"/>
</dbReference>
<sequence length="228" mass="24580">MPGDAVVTSHSAGPRRGRPPQTPEQADEVRARIVLAAAAVFTEHGSRGLSVARIIERAGISRPTYYRYFGNAEEPLHALLTTSNEGLVGGIRAALDASDEPVRLGIGIIDAYLDWAHGHGPMLRPVFAELHDPASPVSSYREDAFDDIRGLVRTKFVALGRPAPTPLDLDTALQACEFVVYRLSTSDPNPDELAAARLTMIRSVLVTLGRREDVEFALTIPGIFDSAG</sequence>